<feature type="transmembrane region" description="Helical" evidence="1">
    <location>
        <begin position="65"/>
        <end position="82"/>
    </location>
</feature>
<accession>A0A1B2AC50</accession>
<feature type="transmembrane region" description="Helical" evidence="1">
    <location>
        <begin position="87"/>
        <end position="105"/>
    </location>
</feature>
<gene>
    <name evidence="2" type="ORF">A6F68_01222</name>
</gene>
<feature type="transmembrane region" description="Helical" evidence="1">
    <location>
        <begin position="12"/>
        <end position="27"/>
    </location>
</feature>
<dbReference type="AlphaFoldDB" id="A0A1B2AC50"/>
<organism evidence="2 3">
    <name type="scientific">Tsuneonella dongtanensis</name>
    <dbReference type="NCBI Taxonomy" id="692370"/>
    <lineage>
        <taxon>Bacteria</taxon>
        <taxon>Pseudomonadati</taxon>
        <taxon>Pseudomonadota</taxon>
        <taxon>Alphaproteobacteria</taxon>
        <taxon>Sphingomonadales</taxon>
        <taxon>Erythrobacteraceae</taxon>
        <taxon>Tsuneonella</taxon>
    </lineage>
</organism>
<dbReference type="STRING" id="692370.A6F68_01222"/>
<evidence type="ECO:0000313" key="2">
    <source>
        <dbReference type="EMBL" id="ANY19739.1"/>
    </source>
</evidence>
<protein>
    <submittedName>
        <fullName evidence="2">Uncharacterized protein</fullName>
    </submittedName>
</protein>
<feature type="transmembrane region" description="Helical" evidence="1">
    <location>
        <begin position="117"/>
        <end position="138"/>
    </location>
</feature>
<proteinExistence type="predicted"/>
<keyword evidence="1" id="KW-1133">Transmembrane helix</keyword>
<dbReference type="EMBL" id="CP016591">
    <property type="protein sequence ID" value="ANY19739.1"/>
    <property type="molecule type" value="Genomic_DNA"/>
</dbReference>
<name>A0A1B2AC50_9SPHN</name>
<keyword evidence="1" id="KW-0472">Membrane</keyword>
<keyword evidence="3" id="KW-1185">Reference proteome</keyword>
<reference evidence="2 3" key="1">
    <citation type="submission" date="2016-07" db="EMBL/GenBank/DDBJ databases">
        <title>Complete genome sequence of Altererythrobacter dongtanensis KCTC 22672, a type strain with esterase isolated from tidal flat.</title>
        <authorList>
            <person name="Cheng H."/>
            <person name="Wu Y.-H."/>
            <person name="Zhou P."/>
            <person name="Huo Y.-Y."/>
            <person name="Wang C.-S."/>
            <person name="Xu X.-W."/>
        </authorList>
    </citation>
    <scope>NUCLEOTIDE SEQUENCE [LARGE SCALE GENOMIC DNA]</scope>
    <source>
        <strain evidence="2 3">KCTC 22672</strain>
    </source>
</reference>
<sequence length="170" mass="19103">MDLTSADTRYWLQAAIFGLLALSAWRWGRGPERLLAGVLVWFSAGDAINHALFEVDDRYMTVDTGHLVIDLVALAVSLAVALRANRIYPLWFASFQLLAVMAHLARDVAQEAAPLAYLVMYIGPSYCQIIVLAVGIWCHRRRELRYGPYRSWRTSSPRSRATAPPNWPTG</sequence>
<feature type="transmembrane region" description="Helical" evidence="1">
    <location>
        <begin position="34"/>
        <end position="53"/>
    </location>
</feature>
<dbReference type="Proteomes" id="UP000092932">
    <property type="component" value="Chromosome"/>
</dbReference>
<keyword evidence="1" id="KW-0812">Transmembrane</keyword>
<evidence type="ECO:0000313" key="3">
    <source>
        <dbReference type="Proteomes" id="UP000092932"/>
    </source>
</evidence>
<evidence type="ECO:0000256" key="1">
    <source>
        <dbReference type="SAM" id="Phobius"/>
    </source>
</evidence>
<dbReference type="KEGG" id="ado:A6F68_01222"/>
<dbReference type="RefSeq" id="WP_198152694.1">
    <property type="nucleotide sequence ID" value="NZ_CP016591.1"/>
</dbReference>